<protein>
    <submittedName>
        <fullName evidence="2">Putative membrane protein</fullName>
    </submittedName>
</protein>
<proteinExistence type="predicted"/>
<dbReference type="AlphaFoldDB" id="A0A090I4A4"/>
<gene>
    <name evidence="2" type="ORF">DSM1535_1699</name>
    <name evidence="3" type="ORF">MB9_1304</name>
</gene>
<keyword evidence="1" id="KW-0812">Transmembrane</keyword>
<dbReference type="EMBL" id="LN734822">
    <property type="protein sequence ID" value="CEL24942.1"/>
    <property type="molecule type" value="Genomic_DNA"/>
</dbReference>
<dbReference type="Proteomes" id="UP000062768">
    <property type="component" value="Chromosome I"/>
</dbReference>
<reference evidence="3" key="2">
    <citation type="submission" date="2014-09" db="EMBL/GenBank/DDBJ databases">
        <authorList>
            <person name="Bishop-Lilly K.A."/>
            <person name="Broomall S.M."/>
            <person name="Chain P.S."/>
            <person name="Chertkov O."/>
            <person name="Coyne S.R."/>
            <person name="Daligault H.E."/>
            <person name="Davenport K.W."/>
            <person name="Erkkila T."/>
            <person name="Frey K.G."/>
            <person name="Gibbons H.S."/>
            <person name="Gu W."/>
            <person name="Jaissle J."/>
            <person name="Johnson S.L."/>
            <person name="Koroleva G.I."/>
            <person name="Ladner J.T."/>
            <person name="Lo C.-C."/>
            <person name="Minogue T.D."/>
            <person name="Munk C."/>
            <person name="Palacios G.F."/>
            <person name="Redden C.L."/>
            <person name="Rosenzweig C.N."/>
            <person name="Scholz M.B."/>
            <person name="Teshima H."/>
            <person name="Xu Y."/>
        </authorList>
    </citation>
    <scope>NUCLEOTIDE SEQUENCE</scope>
    <source>
        <strain evidence="3">Mb9</strain>
    </source>
</reference>
<evidence type="ECO:0000313" key="3">
    <source>
        <dbReference type="EMBL" id="CEL24942.1"/>
    </source>
</evidence>
<feature type="transmembrane region" description="Helical" evidence="1">
    <location>
        <begin position="6"/>
        <end position="25"/>
    </location>
</feature>
<keyword evidence="4" id="KW-1185">Reference proteome</keyword>
<keyword evidence="1" id="KW-0472">Membrane</keyword>
<name>A0A090I4A4_METFO</name>
<sequence>MNLVTLIVLFLVLVVFLVIIARYYLLYRKGLKGG</sequence>
<reference evidence="2" key="1">
    <citation type="submission" date="2014-08" db="EMBL/GenBank/DDBJ databases">
        <authorList>
            <person name="Wibberg D."/>
        </authorList>
    </citation>
    <scope>NUCLEOTIDE SEQUENCE</scope>
</reference>
<dbReference type="PATRIC" id="fig|2162.10.peg.1363"/>
<evidence type="ECO:0000313" key="2">
    <source>
        <dbReference type="EMBL" id="CEA14024.1"/>
    </source>
</evidence>
<evidence type="ECO:0000256" key="1">
    <source>
        <dbReference type="SAM" id="Phobius"/>
    </source>
</evidence>
<evidence type="ECO:0000313" key="4">
    <source>
        <dbReference type="Proteomes" id="UP000062768"/>
    </source>
</evidence>
<organism evidence="2">
    <name type="scientific">Methanobacterium formicicum</name>
    <dbReference type="NCBI Taxonomy" id="2162"/>
    <lineage>
        <taxon>Archaea</taxon>
        <taxon>Methanobacteriati</taxon>
        <taxon>Methanobacteriota</taxon>
        <taxon>Methanomada group</taxon>
        <taxon>Methanobacteria</taxon>
        <taxon>Methanobacteriales</taxon>
        <taxon>Methanobacteriaceae</taxon>
        <taxon>Methanobacterium</taxon>
    </lineage>
</organism>
<dbReference type="EMBL" id="LN515531">
    <property type="protein sequence ID" value="CEA14024.1"/>
    <property type="molecule type" value="Genomic_DNA"/>
</dbReference>
<accession>A0A090I4A4</accession>
<dbReference type="KEGG" id="mfi:DSM1535_1699"/>
<keyword evidence="1" id="KW-1133">Transmembrane helix</keyword>